<evidence type="ECO:0000256" key="1">
    <source>
        <dbReference type="SAM" id="MobiDB-lite"/>
    </source>
</evidence>
<feature type="region of interest" description="Disordered" evidence="1">
    <location>
        <begin position="152"/>
        <end position="211"/>
    </location>
</feature>
<evidence type="ECO:0000259" key="2">
    <source>
        <dbReference type="Pfam" id="PF03399"/>
    </source>
</evidence>
<comment type="caution">
    <text evidence="3">The sequence shown here is derived from an EMBL/GenBank/DDBJ whole genome shotgun (WGS) entry which is preliminary data.</text>
</comment>
<feature type="domain" description="SAC3/GANP/THP3 conserved" evidence="2">
    <location>
        <begin position="242"/>
        <end position="460"/>
    </location>
</feature>
<dbReference type="InterPro" id="IPR005062">
    <property type="entry name" value="SAC3/GANP/THP3_conserved"/>
</dbReference>
<protein>
    <recommendedName>
        <fullName evidence="2">SAC3/GANP/THP3 conserved domain-containing protein</fullName>
    </recommendedName>
</protein>
<proteinExistence type="predicted"/>
<evidence type="ECO:0000313" key="3">
    <source>
        <dbReference type="EMBL" id="KAK0391401.1"/>
    </source>
</evidence>
<dbReference type="AlphaFoldDB" id="A0AA39GQ74"/>
<organism evidence="3 4">
    <name type="scientific">Sarocladium strictum</name>
    <name type="common">Black bundle disease fungus</name>
    <name type="synonym">Acremonium strictum</name>
    <dbReference type="NCBI Taxonomy" id="5046"/>
    <lineage>
        <taxon>Eukaryota</taxon>
        <taxon>Fungi</taxon>
        <taxon>Dikarya</taxon>
        <taxon>Ascomycota</taxon>
        <taxon>Pezizomycotina</taxon>
        <taxon>Sordariomycetes</taxon>
        <taxon>Hypocreomycetidae</taxon>
        <taxon>Hypocreales</taxon>
        <taxon>Sarocladiaceae</taxon>
        <taxon>Sarocladium</taxon>
    </lineage>
</organism>
<dbReference type="EMBL" id="JAPDFR010000001">
    <property type="protein sequence ID" value="KAK0391401.1"/>
    <property type="molecule type" value="Genomic_DNA"/>
</dbReference>
<reference evidence="3" key="1">
    <citation type="submission" date="2022-10" db="EMBL/GenBank/DDBJ databases">
        <title>Determination and structural analysis of whole genome sequence of Sarocladium strictum F4-1.</title>
        <authorList>
            <person name="Hu L."/>
            <person name="Jiang Y."/>
        </authorList>
    </citation>
    <scope>NUCLEOTIDE SEQUENCE</scope>
    <source>
        <strain evidence="3">F4-1</strain>
    </source>
</reference>
<accession>A0AA39GQ74</accession>
<dbReference type="Gene3D" id="1.25.40.990">
    <property type="match status" value="1"/>
</dbReference>
<name>A0AA39GQ74_SARSR</name>
<evidence type="ECO:0000313" key="4">
    <source>
        <dbReference type="Proteomes" id="UP001175261"/>
    </source>
</evidence>
<keyword evidence="4" id="KW-1185">Reference proteome</keyword>
<gene>
    <name evidence="3" type="ORF">NLU13_0901</name>
</gene>
<dbReference type="Proteomes" id="UP001175261">
    <property type="component" value="Unassembled WGS sequence"/>
</dbReference>
<sequence length="500" mass="55794">MSAGWSSTHQAASLAQPPPPPAGYAYGTNPAFTPVTVRQGFGQYGNPPASSPYTDYATPAPIPMQMPAAPAPPPAQGSDAKVAWPDSVREYVQRSFLPQNDDPSVTRGEIEAKLKETIGAAKQNGTMYTIDWASMPLPQVLVKSERSNGLVDLNARKRKSSEFQSDTPPWRSTNTRASLGDRITQPAKRANLEETSGKLSKSQKEANKRKRRFEAEYAAQRSPSPPPPSSGPIVGTCEVLEKRYLRLTAPPIPSKVRPENILRQTLDLLKKKWKKESNYSYICDQFKSMRQDLTVQHLKNDFTVSVYEIHARIALEKGDLGEYNQCQTQLKSLYALGLKGNPIEFKAYRILYFIHTANRSGLNDTLADLTTAEKEQWPIKHALSVRSALALGNYHKVFQLYLDTPNMGAYLMDMFVTRERLAALCNICKAYKPDVKLRFITEELGFESDADAAQFIINHNGQELLEDRTEYIAFLTGKAGPLFESARKQAFQTVDIKGQI</sequence>
<feature type="region of interest" description="Disordered" evidence="1">
    <location>
        <begin position="1"/>
        <end position="29"/>
    </location>
</feature>
<feature type="compositionally biased region" description="Basic and acidic residues" evidence="1">
    <location>
        <begin position="190"/>
        <end position="206"/>
    </location>
</feature>
<dbReference type="PANTHER" id="PTHR12436">
    <property type="entry name" value="80 KDA MCM3-ASSOCIATED PROTEIN"/>
    <property type="match status" value="1"/>
</dbReference>
<dbReference type="FunFam" id="1.25.40.990:FF:000006">
    <property type="entry name" value="Putative SAC3/GANP domain protein"/>
    <property type="match status" value="1"/>
</dbReference>
<feature type="compositionally biased region" description="Polar residues" evidence="1">
    <location>
        <begin position="162"/>
        <end position="177"/>
    </location>
</feature>
<dbReference type="GO" id="GO:0005634">
    <property type="term" value="C:nucleus"/>
    <property type="evidence" value="ECO:0007669"/>
    <property type="project" value="TreeGrafter"/>
</dbReference>
<dbReference type="PANTHER" id="PTHR12436:SF4">
    <property type="entry name" value="LEUKOCYTE RECEPTOR CLUSTER MEMBER 8"/>
    <property type="match status" value="1"/>
</dbReference>
<dbReference type="Pfam" id="PF03399">
    <property type="entry name" value="SAC3_GANP"/>
    <property type="match status" value="1"/>
</dbReference>
<dbReference type="InterPro" id="IPR045107">
    <property type="entry name" value="SAC3/GANP/THP3"/>
</dbReference>